<name>A0ABT1CFZ2_9PROT</name>
<dbReference type="InterPro" id="IPR005801">
    <property type="entry name" value="ADC_synthase"/>
</dbReference>
<dbReference type="SUPFAM" id="SSF56322">
    <property type="entry name" value="ADC synthase"/>
    <property type="match status" value="1"/>
</dbReference>
<dbReference type="Pfam" id="PF04715">
    <property type="entry name" value="Anth_synt_I_N"/>
    <property type="match status" value="1"/>
</dbReference>
<dbReference type="PANTHER" id="PTHR11236">
    <property type="entry name" value="AMINOBENZOATE/ANTHRANILATE SYNTHASE"/>
    <property type="match status" value="1"/>
</dbReference>
<comment type="caution">
    <text evidence="3">The sequence shown here is derived from an EMBL/GenBank/DDBJ whole genome shotgun (WGS) entry which is preliminary data.</text>
</comment>
<evidence type="ECO:0000313" key="3">
    <source>
        <dbReference type="EMBL" id="MCO6159785.1"/>
    </source>
</evidence>
<dbReference type="InterPro" id="IPR019999">
    <property type="entry name" value="Anth_synth_I-like"/>
</dbReference>
<evidence type="ECO:0000313" key="4">
    <source>
        <dbReference type="Proteomes" id="UP001523401"/>
    </source>
</evidence>
<dbReference type="InterPro" id="IPR015890">
    <property type="entry name" value="Chorismate_C"/>
</dbReference>
<accession>A0ABT1CFZ2</accession>
<dbReference type="PRINTS" id="PR00095">
    <property type="entry name" value="ANTSNTHASEI"/>
</dbReference>
<dbReference type="EMBL" id="JAMXQU010000004">
    <property type="protein sequence ID" value="MCO6159785.1"/>
    <property type="molecule type" value="Genomic_DNA"/>
</dbReference>
<dbReference type="Pfam" id="PF00425">
    <property type="entry name" value="Chorismate_bind"/>
    <property type="match status" value="1"/>
</dbReference>
<reference evidence="3 4" key="1">
    <citation type="submission" date="2022-06" db="EMBL/GenBank/DDBJ databases">
        <title>Whole-genome of Asaia lannensis strain LMG 27011T.</title>
        <authorList>
            <person name="Sombolestani A."/>
        </authorList>
    </citation>
    <scope>NUCLEOTIDE SEQUENCE [LARGE SCALE GENOMIC DNA]</scope>
    <source>
        <strain evidence="3 4">NBRC 102526</strain>
    </source>
</reference>
<dbReference type="PANTHER" id="PTHR11236:SF50">
    <property type="entry name" value="AMINODEOXYCHORISMATE SYNTHASE COMPONENT 1"/>
    <property type="match status" value="1"/>
</dbReference>
<gene>
    <name evidence="3" type="ORF">NF685_07075</name>
</gene>
<dbReference type="Gene3D" id="3.60.120.10">
    <property type="entry name" value="Anthranilate synthase"/>
    <property type="match status" value="1"/>
</dbReference>
<dbReference type="Proteomes" id="UP001523401">
    <property type="component" value="Unassembled WGS sequence"/>
</dbReference>
<sequence length="426" mass="45927">MMLVQELPWRSPDAFIARYGNEPWSVLLDSGGPVNARSRWSYFCCAPRHTLVSDHPDGWAGLEALRPDRTATGSVPFAGGLIGLASYEAGLALENIISRHSPSIPGLNAALYDGAFAFDRPNKKLYWASFCDAPMPVELPRCSAASTPMPSLDFAPDLDREAYCASVREVVARIDAGELFQANLTTQFRASVDPTLEAAAIYRSLRRHSPAPFGALFTLPGFALLSASVERFLEMDADGLIETRPIKGTAPLGQSPEENTAIAAALACDDKEYAENLMITDLMRNDIGRVAQTGSVTVPVLCEVERFAHVHHLVSSVTGRLAHHLSALDLLRATLPPGSVTGAPKHQALKVIDRIERSARGAYCGTLFRIGADGALDSSVIIRSLVLKSGALTLGAGCGITTLSDPEREYEELCLKAEALRRVFQP</sequence>
<proteinExistence type="predicted"/>
<feature type="domain" description="Chorismate-utilising enzyme C-terminal" evidence="1">
    <location>
        <begin position="160"/>
        <end position="416"/>
    </location>
</feature>
<feature type="domain" description="Anthranilate synthase component I N-terminal" evidence="2">
    <location>
        <begin position="69"/>
        <end position="126"/>
    </location>
</feature>
<protein>
    <submittedName>
        <fullName evidence="3">Anthranilate synthase component I family protein</fullName>
    </submittedName>
</protein>
<organism evidence="3 4">
    <name type="scientific">Asaia lannensis NBRC 102526</name>
    <dbReference type="NCBI Taxonomy" id="1307926"/>
    <lineage>
        <taxon>Bacteria</taxon>
        <taxon>Pseudomonadati</taxon>
        <taxon>Pseudomonadota</taxon>
        <taxon>Alphaproteobacteria</taxon>
        <taxon>Acetobacterales</taxon>
        <taxon>Acetobacteraceae</taxon>
        <taxon>Asaia</taxon>
    </lineage>
</organism>
<dbReference type="InterPro" id="IPR006805">
    <property type="entry name" value="Anth_synth_I_N"/>
</dbReference>
<keyword evidence="4" id="KW-1185">Reference proteome</keyword>
<evidence type="ECO:0000259" key="2">
    <source>
        <dbReference type="Pfam" id="PF04715"/>
    </source>
</evidence>
<evidence type="ECO:0000259" key="1">
    <source>
        <dbReference type="Pfam" id="PF00425"/>
    </source>
</evidence>